<proteinExistence type="predicted"/>
<dbReference type="Gene3D" id="3.30.70.330">
    <property type="match status" value="1"/>
</dbReference>
<feature type="compositionally biased region" description="Acidic residues" evidence="1">
    <location>
        <begin position="293"/>
        <end position="307"/>
    </location>
</feature>
<name>A0ABD2JZ41_HETSC</name>
<gene>
    <name evidence="2" type="ORF">niasHS_005607</name>
</gene>
<evidence type="ECO:0000256" key="1">
    <source>
        <dbReference type="SAM" id="MobiDB-lite"/>
    </source>
</evidence>
<feature type="region of interest" description="Disordered" evidence="1">
    <location>
        <begin position="218"/>
        <end position="333"/>
    </location>
</feature>
<feature type="compositionally biased region" description="Basic and acidic residues" evidence="1">
    <location>
        <begin position="308"/>
        <end position="325"/>
    </location>
</feature>
<sequence>MTKQRMVVNIYKSKYAKRKTEGISLISQVKEIEEIERLTFDENKSIFVSRFLLLHTNEWHIRQLFSHCGTIAFVAVFQKAFRVDFTEKRMAAFAIWSMNGKYWGETEEKKFICDWWKWKSEKTKEIRDEKLSEERQKYGEKLKEMSSSRRTKEEILILPLTNRSVLPFPALPFECLSTSESENEMANDEPTEAAKLAEEFATKNLTTKERMEAILKMISGRSGEEGAEEEEEAGEEEEDEKITGEELEEREEDEEEVELEEREEEDLEVMEELEEVEALEELEEEEKLKEREEEKEEEEEEEGELEEKEEKEKGVEEKRREEWQKKQRSNSLF</sequence>
<dbReference type="AlphaFoldDB" id="A0ABD2JZ41"/>
<dbReference type="CDD" id="cd00590">
    <property type="entry name" value="RRM_SF"/>
    <property type="match status" value="1"/>
</dbReference>
<reference evidence="2 3" key="1">
    <citation type="submission" date="2024-10" db="EMBL/GenBank/DDBJ databases">
        <authorList>
            <person name="Kim D."/>
        </authorList>
    </citation>
    <scope>NUCLEOTIDE SEQUENCE [LARGE SCALE GENOMIC DNA]</scope>
    <source>
        <strain evidence="2">Taebaek</strain>
    </source>
</reference>
<organism evidence="2 3">
    <name type="scientific">Heterodera schachtii</name>
    <name type="common">Sugarbeet cyst nematode worm</name>
    <name type="synonym">Tylenchus schachtii</name>
    <dbReference type="NCBI Taxonomy" id="97005"/>
    <lineage>
        <taxon>Eukaryota</taxon>
        <taxon>Metazoa</taxon>
        <taxon>Ecdysozoa</taxon>
        <taxon>Nematoda</taxon>
        <taxon>Chromadorea</taxon>
        <taxon>Rhabditida</taxon>
        <taxon>Tylenchina</taxon>
        <taxon>Tylenchomorpha</taxon>
        <taxon>Tylenchoidea</taxon>
        <taxon>Heteroderidae</taxon>
        <taxon>Heteroderinae</taxon>
        <taxon>Heterodera</taxon>
    </lineage>
</organism>
<evidence type="ECO:0000313" key="2">
    <source>
        <dbReference type="EMBL" id="KAL3095848.1"/>
    </source>
</evidence>
<dbReference type="InterPro" id="IPR035979">
    <property type="entry name" value="RBD_domain_sf"/>
</dbReference>
<dbReference type="EMBL" id="JBICCN010000078">
    <property type="protein sequence ID" value="KAL3095848.1"/>
    <property type="molecule type" value="Genomic_DNA"/>
</dbReference>
<dbReference type="InterPro" id="IPR012677">
    <property type="entry name" value="Nucleotide-bd_a/b_plait_sf"/>
</dbReference>
<dbReference type="SUPFAM" id="SSF54928">
    <property type="entry name" value="RNA-binding domain, RBD"/>
    <property type="match status" value="1"/>
</dbReference>
<accession>A0ABD2JZ41</accession>
<feature type="compositionally biased region" description="Acidic residues" evidence="1">
    <location>
        <begin position="225"/>
        <end position="285"/>
    </location>
</feature>
<evidence type="ECO:0000313" key="3">
    <source>
        <dbReference type="Proteomes" id="UP001620645"/>
    </source>
</evidence>
<evidence type="ECO:0008006" key="4">
    <source>
        <dbReference type="Google" id="ProtNLM"/>
    </source>
</evidence>
<dbReference type="Proteomes" id="UP001620645">
    <property type="component" value="Unassembled WGS sequence"/>
</dbReference>
<comment type="caution">
    <text evidence="2">The sequence shown here is derived from an EMBL/GenBank/DDBJ whole genome shotgun (WGS) entry which is preliminary data.</text>
</comment>
<keyword evidence="3" id="KW-1185">Reference proteome</keyword>
<protein>
    <recommendedName>
        <fullName evidence="4">RRM domain-containing protein</fullName>
    </recommendedName>
</protein>